<comment type="caution">
    <text evidence="2">The sequence shown here is derived from an EMBL/GenBank/DDBJ whole genome shotgun (WGS) entry which is preliminary data.</text>
</comment>
<dbReference type="Proteomes" id="UP000270112">
    <property type="component" value="Unassembled WGS sequence"/>
</dbReference>
<reference evidence="2" key="3">
    <citation type="journal article" date="2019" name="Microbiol. Resour. Announc.">
        <title>Draft Genome Sequences of Type Strains of Gordonibacter faecihominis, Paraeggerthella hongkongensis, Parvibacter caecicola,Slackia equolifaciens, Slackia faecicanis, and Slackia isoflavoniconvertens.</title>
        <authorList>
            <person name="Danylec N."/>
            <person name="Stoll D.A."/>
            <person name="Dotsch A."/>
            <person name="Huch M."/>
        </authorList>
    </citation>
    <scope>NUCLEOTIDE SEQUENCE</scope>
    <source>
        <strain evidence="2">DSM 16107</strain>
    </source>
</reference>
<reference evidence="4" key="2">
    <citation type="submission" date="2018-05" db="EMBL/GenBank/DDBJ databases">
        <title>Genome Sequencing of selected type strains of the family Eggerthellaceae.</title>
        <authorList>
            <person name="Danylec N."/>
            <person name="Stoll D.A."/>
            <person name="Doetsch A."/>
            <person name="Huch M."/>
        </authorList>
    </citation>
    <scope>NUCLEOTIDE SEQUENCE [LARGE SCALE GENOMIC DNA]</scope>
    <source>
        <strain evidence="4">DSM 16107</strain>
    </source>
</reference>
<dbReference type="Gene3D" id="1.10.486.10">
    <property type="entry name" value="PCRA, domain 4"/>
    <property type="match status" value="1"/>
</dbReference>
<evidence type="ECO:0000313" key="4">
    <source>
        <dbReference type="Proteomes" id="UP000270112"/>
    </source>
</evidence>
<reference evidence="1 3" key="1">
    <citation type="journal article" date="2018" name="Elife">
        <title>Discovery and characterization of a prevalent human gut bacterial enzyme sufficient for the inactivation of a family of plant toxins.</title>
        <authorList>
            <person name="Koppel N."/>
            <person name="Bisanz J.E."/>
            <person name="Pandelia M.E."/>
            <person name="Turnbaugh P.J."/>
            <person name="Balskus E.P."/>
        </authorList>
    </citation>
    <scope>NUCLEOTIDE SEQUENCE [LARGE SCALE GENOMIC DNA]</scope>
    <source>
        <strain evidence="1 3">DSM 16107</strain>
    </source>
</reference>
<gene>
    <name evidence="1" type="ORF">C1876_16905</name>
    <name evidence="2" type="ORF">DMP09_05330</name>
</gene>
<sequence length="589" mass="63761">MDEVTHALLERGDVAKLRIERGASDDLAPAFLAYANQLNQTGTRARIVCVDDVAAQRFRTSLEAYPALGADAVVTVRELCLSLAADGRVRAAMGREARLLNDNEHDVLLEDLKVSGIKPRRLREMLKFFYKSISDCFSEEPGWLVTNEEQMVFAILEENLDVRRALLPCELPGRVYHGLVDAGAEVEPLVLLVDDFGTLSKAAQRLVQHVAGAGLVVAGASTEARNAEEPYPWIEGFASFADATGADAWTLETGAGAPVGACIVCPDPYAEFACVADQVKARLDAGMAPHDVLVAVPNGTWAAKMVEALEARGIAAVRDGGAGRLKGDPRYAEKCADLKLAAFLQLILDPHDFTALRSWIGMGDWLLRSDAFLELMAYARDHEMTVPEAVAALRAMDDEARGMNVFGKFDAPLDELDELRRACEGIGRDEAVLLFERHGMPLAPRMVALLGDDPARADLENLARNAFAGAGTSGGAGADAGADAVSVVPYRSCHGHFARVTFVTGLVNGFLPRLDAVDDKYTIDHRAVALERERVLFDDVCATATDEVVCTRFERDRLENTGVLDMQTARVFIKNGIRYASVVPSAFVS</sequence>
<proteinExistence type="predicted"/>
<evidence type="ECO:0000313" key="1">
    <source>
        <dbReference type="EMBL" id="RDB63085.1"/>
    </source>
</evidence>
<dbReference type="Proteomes" id="UP000253817">
    <property type="component" value="Unassembled WGS sequence"/>
</dbReference>
<keyword evidence="3" id="KW-1185">Reference proteome</keyword>
<dbReference type="Gene3D" id="3.40.50.300">
    <property type="entry name" value="P-loop containing nucleotide triphosphate hydrolases"/>
    <property type="match status" value="1"/>
</dbReference>
<accession>A0A3N0IZM8</accession>
<organism evidence="2 4">
    <name type="scientific">Eggerthella sinensis</name>
    <dbReference type="NCBI Taxonomy" id="242230"/>
    <lineage>
        <taxon>Bacteria</taxon>
        <taxon>Bacillati</taxon>
        <taxon>Actinomycetota</taxon>
        <taxon>Coriobacteriia</taxon>
        <taxon>Eggerthellales</taxon>
        <taxon>Eggerthellaceae</taxon>
        <taxon>Eggerthella</taxon>
    </lineage>
</organism>
<evidence type="ECO:0000313" key="2">
    <source>
        <dbReference type="EMBL" id="RNM42355.1"/>
    </source>
</evidence>
<evidence type="ECO:0000313" key="3">
    <source>
        <dbReference type="Proteomes" id="UP000253817"/>
    </source>
</evidence>
<evidence type="ECO:0008006" key="5">
    <source>
        <dbReference type="Google" id="ProtNLM"/>
    </source>
</evidence>
<protein>
    <recommendedName>
        <fullName evidence="5">DNA helicase</fullName>
    </recommendedName>
</protein>
<dbReference type="AlphaFoldDB" id="A0A3N0IZM8"/>
<name>A0A3N0IZM8_9ACTN</name>
<dbReference type="InterPro" id="IPR027417">
    <property type="entry name" value="P-loop_NTPase"/>
</dbReference>
<dbReference type="SUPFAM" id="SSF52540">
    <property type="entry name" value="P-loop containing nucleoside triphosphate hydrolases"/>
    <property type="match status" value="1"/>
</dbReference>
<dbReference type="EMBL" id="PPTT01000050">
    <property type="protein sequence ID" value="RDB63085.1"/>
    <property type="molecule type" value="Genomic_DNA"/>
</dbReference>
<dbReference type="EMBL" id="QICC01000014">
    <property type="protein sequence ID" value="RNM42355.1"/>
    <property type="molecule type" value="Genomic_DNA"/>
</dbReference>